<evidence type="ECO:0000313" key="2">
    <source>
        <dbReference type="EMBL" id="VVB09315.1"/>
    </source>
</evidence>
<gene>
    <name evidence="2" type="ORF">ANE_LOCUS19759</name>
</gene>
<evidence type="ECO:0000256" key="1">
    <source>
        <dbReference type="SAM" id="SignalP"/>
    </source>
</evidence>
<organism evidence="2 3">
    <name type="scientific">Arabis nemorensis</name>
    <dbReference type="NCBI Taxonomy" id="586526"/>
    <lineage>
        <taxon>Eukaryota</taxon>
        <taxon>Viridiplantae</taxon>
        <taxon>Streptophyta</taxon>
        <taxon>Embryophyta</taxon>
        <taxon>Tracheophyta</taxon>
        <taxon>Spermatophyta</taxon>
        <taxon>Magnoliopsida</taxon>
        <taxon>eudicotyledons</taxon>
        <taxon>Gunneridae</taxon>
        <taxon>Pentapetalae</taxon>
        <taxon>rosids</taxon>
        <taxon>malvids</taxon>
        <taxon>Brassicales</taxon>
        <taxon>Brassicaceae</taxon>
        <taxon>Arabideae</taxon>
        <taxon>Arabis</taxon>
    </lineage>
</organism>
<evidence type="ECO:0000313" key="3">
    <source>
        <dbReference type="Proteomes" id="UP000489600"/>
    </source>
</evidence>
<dbReference type="OrthoDB" id="1910203at2759"/>
<dbReference type="PANTHER" id="PTHR34277">
    <property type="entry name" value="CLAVATA3/ESR (CLE)-RELATED PROTEIN 26"/>
    <property type="match status" value="1"/>
</dbReference>
<dbReference type="InterPro" id="IPR039316">
    <property type="entry name" value="CLE25/26"/>
</dbReference>
<dbReference type="AlphaFoldDB" id="A0A565C6S2"/>
<accession>A0A565C6S2</accession>
<keyword evidence="3" id="KW-1185">Reference proteome</keyword>
<protein>
    <submittedName>
        <fullName evidence="2">Uncharacterized protein</fullName>
    </submittedName>
</protein>
<sequence>MGIMKALVSLGVIVFLLLAILPYSASRVLSTEKVKTLRFHGKNTHQINKNVNPFYMSKRKVPNGPDPIHNR</sequence>
<reference evidence="2" key="1">
    <citation type="submission" date="2019-07" db="EMBL/GenBank/DDBJ databases">
        <authorList>
            <person name="Dittberner H."/>
        </authorList>
    </citation>
    <scope>NUCLEOTIDE SEQUENCE [LARGE SCALE GENOMIC DNA]</scope>
</reference>
<keyword evidence="1" id="KW-0732">Signal</keyword>
<feature type="signal peptide" evidence="1">
    <location>
        <begin position="1"/>
        <end position="26"/>
    </location>
</feature>
<dbReference type="PANTHER" id="PTHR34277:SF18">
    <property type="entry name" value="CLAVATA3_ESR (CLE)-RELATED PROTEIN 25"/>
    <property type="match status" value="1"/>
</dbReference>
<comment type="caution">
    <text evidence="2">The sequence shown here is derived from an EMBL/GenBank/DDBJ whole genome shotgun (WGS) entry which is preliminary data.</text>
</comment>
<name>A0A565C6S2_9BRAS</name>
<proteinExistence type="predicted"/>
<dbReference type="Proteomes" id="UP000489600">
    <property type="component" value="Unassembled WGS sequence"/>
</dbReference>
<feature type="chain" id="PRO_5021826740" evidence="1">
    <location>
        <begin position="27"/>
        <end position="71"/>
    </location>
</feature>
<dbReference type="EMBL" id="CABITT030000006">
    <property type="protein sequence ID" value="VVB09315.1"/>
    <property type="molecule type" value="Genomic_DNA"/>
</dbReference>